<name>H8KR55_SOLCM</name>
<dbReference type="Pfam" id="PF08922">
    <property type="entry name" value="DUF1905"/>
    <property type="match status" value="1"/>
</dbReference>
<dbReference type="AlphaFoldDB" id="H8KR55"/>
<dbReference type="SUPFAM" id="SSF141694">
    <property type="entry name" value="AF2212/PG0164-like"/>
    <property type="match status" value="1"/>
</dbReference>
<dbReference type="OrthoDB" id="8246703at2"/>
<dbReference type="STRING" id="929556.Solca_2217"/>
<sequence length="161" mass="18644">MELLFDKEVLLEKIGGKGGWTIARIDIEKEVNKTFGQVKVKGNIDNYDFAEAHLMPMGNGKLFIPINAGIRKQLKKEVGDWVKITLYKFETSFVVPEMFIECLEDEPEALKQFKSFTDEEQQQYTDWIFSTDIEEAQIERIATAIDYIAKGYRLPKNLLKK</sequence>
<dbReference type="eggNOG" id="COG4430">
    <property type="taxonomic scope" value="Bacteria"/>
</dbReference>
<dbReference type="HOGENOM" id="CLU_133235_0_0_10"/>
<reference evidence="1" key="1">
    <citation type="submission" date="2012-02" db="EMBL/GenBank/DDBJ databases">
        <title>The complete genome of Solitalea canadensis DSM 3403.</title>
        <authorList>
            <consortium name="US DOE Joint Genome Institute (JGI-PGF)"/>
            <person name="Lucas S."/>
            <person name="Copeland A."/>
            <person name="Lapidus A."/>
            <person name="Glavina del Rio T."/>
            <person name="Dalin E."/>
            <person name="Tice H."/>
            <person name="Bruce D."/>
            <person name="Goodwin L."/>
            <person name="Pitluck S."/>
            <person name="Peters L."/>
            <person name="Ovchinnikova G."/>
            <person name="Lu M."/>
            <person name="Kyrpides N."/>
            <person name="Mavromatis K."/>
            <person name="Ivanova N."/>
            <person name="Brettin T."/>
            <person name="Detter J.C."/>
            <person name="Han C."/>
            <person name="Larimer F."/>
            <person name="Land M."/>
            <person name="Hauser L."/>
            <person name="Markowitz V."/>
            <person name="Cheng J.-F."/>
            <person name="Hugenholtz P."/>
            <person name="Woyke T."/>
            <person name="Wu D."/>
            <person name="Spring S."/>
            <person name="Schroeder M."/>
            <person name="Kopitz M."/>
            <person name="Brambilla E."/>
            <person name="Klenk H.-P."/>
            <person name="Eisen J.A."/>
        </authorList>
    </citation>
    <scope>NUCLEOTIDE SEQUENCE</scope>
    <source>
        <strain evidence="1">DSM 3403</strain>
    </source>
</reference>
<evidence type="ECO:0000313" key="2">
    <source>
        <dbReference type="Proteomes" id="UP000007590"/>
    </source>
</evidence>
<dbReference type="KEGG" id="scn:Solca_2217"/>
<dbReference type="Pfam" id="PF13376">
    <property type="entry name" value="OmdA"/>
    <property type="match status" value="1"/>
</dbReference>
<gene>
    <name evidence="1" type="ordered locus">Solca_2217</name>
</gene>
<proteinExistence type="predicted"/>
<evidence type="ECO:0000313" key="1">
    <source>
        <dbReference type="EMBL" id="AFD07261.1"/>
    </source>
</evidence>
<evidence type="ECO:0008006" key="3">
    <source>
        <dbReference type="Google" id="ProtNLM"/>
    </source>
</evidence>
<organism evidence="1 2">
    <name type="scientific">Solitalea canadensis (strain ATCC 29591 / DSM 3403 / JCM 21819 / LMG 8368 / NBRC 15130 / NCIMB 12057 / USAM 9D)</name>
    <name type="common">Flexibacter canadensis</name>
    <dbReference type="NCBI Taxonomy" id="929556"/>
    <lineage>
        <taxon>Bacteria</taxon>
        <taxon>Pseudomonadati</taxon>
        <taxon>Bacteroidota</taxon>
        <taxon>Sphingobacteriia</taxon>
        <taxon>Sphingobacteriales</taxon>
        <taxon>Sphingobacteriaceae</taxon>
        <taxon>Solitalea</taxon>
    </lineage>
</organism>
<dbReference type="InterPro" id="IPR015018">
    <property type="entry name" value="DUF1905"/>
</dbReference>
<protein>
    <recommendedName>
        <fullName evidence="3">Bacteriocin-protection, YdeI or OmpD-Associated</fullName>
    </recommendedName>
</protein>
<accession>H8KR55</accession>
<dbReference type="RefSeq" id="WP_014680488.1">
    <property type="nucleotide sequence ID" value="NC_017770.1"/>
</dbReference>
<dbReference type="EMBL" id="CP003349">
    <property type="protein sequence ID" value="AFD07261.1"/>
    <property type="molecule type" value="Genomic_DNA"/>
</dbReference>
<keyword evidence="2" id="KW-1185">Reference proteome</keyword>
<dbReference type="Proteomes" id="UP000007590">
    <property type="component" value="Chromosome"/>
</dbReference>
<dbReference type="InterPro" id="IPR037079">
    <property type="entry name" value="AF2212/PG0164-like_sf"/>
</dbReference>
<dbReference type="Gene3D" id="2.40.30.100">
    <property type="entry name" value="AF2212/PG0164-like"/>
    <property type="match status" value="1"/>
</dbReference>